<name>G8WR36_STREN</name>
<organism evidence="1 2">
    <name type="scientific">Streptantibioticus cattleyicolor (strain ATCC 35852 / DSM 46488 / JCM 4925 / NBRC 14057 / NRRL 8057)</name>
    <name type="common">Streptomyces cattleya</name>
    <dbReference type="NCBI Taxonomy" id="1003195"/>
    <lineage>
        <taxon>Bacteria</taxon>
        <taxon>Bacillati</taxon>
        <taxon>Actinomycetota</taxon>
        <taxon>Actinomycetes</taxon>
        <taxon>Kitasatosporales</taxon>
        <taxon>Streptomycetaceae</taxon>
        <taxon>Streptantibioticus</taxon>
    </lineage>
</organism>
<dbReference type="STRING" id="1003195.SCATT_38220"/>
<keyword evidence="2" id="KW-1185">Reference proteome</keyword>
<reference evidence="2" key="1">
    <citation type="submission" date="2011-12" db="EMBL/GenBank/DDBJ databases">
        <title>Complete genome sequence of Streptomyces cattleya strain DSM 46488.</title>
        <authorList>
            <person name="Ou H.-Y."/>
            <person name="Li P."/>
            <person name="Zhao C."/>
            <person name="O'Hagan D."/>
            <person name="Deng Z."/>
        </authorList>
    </citation>
    <scope>NUCLEOTIDE SEQUENCE [LARGE SCALE GENOMIC DNA]</scope>
    <source>
        <strain evidence="2">ATCC 35852 / DSM 46488 / JCM 4925 / NBRC 14057 / NRRL 8057</strain>
    </source>
</reference>
<proteinExistence type="predicted"/>
<dbReference type="RefSeq" id="WP_014628278.1">
    <property type="nucleotide sequence ID" value="NC_016111.1"/>
</dbReference>
<dbReference type="eggNOG" id="ENOG5031DTE">
    <property type="taxonomic scope" value="Bacteria"/>
</dbReference>
<dbReference type="AlphaFoldDB" id="G8WR36"/>
<dbReference type="Proteomes" id="UP000007842">
    <property type="component" value="Chromosome"/>
</dbReference>
<accession>G8WR36</accession>
<sequence>METVKAECVEAHPGSLVPYITAWSSERAAGPLVISRGDRIGYADEHPYDRDADGVLWTRVPSSPGRGRPEFGTVHALRQRRAMRRLLCQVCARPADRDAEGVLWLITEDPAAPDSWPRPLTTTHPPVCLSCAARSLRVCPRLRAGCVALRVSACAPVGVHGALYGPGGPLPVVTEVGGVRYGDPRIRRVRAGQLVMCLEGWTRAAL</sequence>
<protein>
    <submittedName>
        <fullName evidence="1">Uncharacterized protein</fullName>
    </submittedName>
</protein>
<evidence type="ECO:0000313" key="1">
    <source>
        <dbReference type="EMBL" id="AEW96193.1"/>
    </source>
</evidence>
<dbReference type="EMBL" id="CP003219">
    <property type="protein sequence ID" value="AEW96193.1"/>
    <property type="molecule type" value="Genomic_DNA"/>
</dbReference>
<dbReference type="HOGENOM" id="CLU_096811_0_0_11"/>
<gene>
    <name evidence="1" type="ordered locus">SCATT_38220</name>
</gene>
<dbReference type="PATRIC" id="fig|1003195.29.peg.3817"/>
<dbReference type="OrthoDB" id="3689934at2"/>
<evidence type="ECO:0000313" key="2">
    <source>
        <dbReference type="Proteomes" id="UP000007842"/>
    </source>
</evidence>
<dbReference type="KEGG" id="scy:SCATT_38220"/>